<dbReference type="InterPro" id="IPR016160">
    <property type="entry name" value="Ald_DH_CS_CYS"/>
</dbReference>
<dbReference type="SUPFAM" id="SSF53720">
    <property type="entry name" value="ALDH-like"/>
    <property type="match status" value="1"/>
</dbReference>
<dbReference type="InterPro" id="IPR029510">
    <property type="entry name" value="Ald_DH_CS_GLU"/>
</dbReference>
<keyword evidence="9" id="KW-1185">Reference proteome</keyword>
<dbReference type="EC" id="1.2.1.3" evidence="3"/>
<dbReference type="InterPro" id="IPR016161">
    <property type="entry name" value="Ald_DH/histidinol_DH"/>
</dbReference>
<evidence type="ECO:0000256" key="5">
    <source>
        <dbReference type="PROSITE-ProRule" id="PRU10007"/>
    </source>
</evidence>
<dbReference type="PROSITE" id="PS00687">
    <property type="entry name" value="ALDEHYDE_DEHYDR_GLU"/>
    <property type="match status" value="1"/>
</dbReference>
<keyword evidence="2 6" id="KW-0560">Oxidoreductase</keyword>
<evidence type="ECO:0000259" key="7">
    <source>
        <dbReference type="Pfam" id="PF00171"/>
    </source>
</evidence>
<dbReference type="PROSITE" id="PS00070">
    <property type="entry name" value="ALDEHYDE_DEHYDR_CYS"/>
    <property type="match status" value="1"/>
</dbReference>
<proteinExistence type="inferred from homology"/>
<dbReference type="CDD" id="cd07138">
    <property type="entry name" value="ALDH_CddD_SSP0762"/>
    <property type="match status" value="1"/>
</dbReference>
<dbReference type="Gene3D" id="3.40.605.10">
    <property type="entry name" value="Aldehyde Dehydrogenase, Chain A, domain 1"/>
    <property type="match status" value="1"/>
</dbReference>
<reference evidence="8 9" key="1">
    <citation type="submission" date="2022-11" db="EMBL/GenBank/DDBJ databases">
        <title>Draft genome sequence of Saccharopolyspora sp. WRP15-2 isolated from rhizosphere soils of wild rice in Thailand.</title>
        <authorList>
            <person name="Duangmal K."/>
            <person name="Kammanee S."/>
            <person name="Muangham S."/>
        </authorList>
    </citation>
    <scope>NUCLEOTIDE SEQUENCE [LARGE SCALE GENOMIC DNA]</scope>
    <source>
        <strain evidence="8 9">WRP15-2</strain>
    </source>
</reference>
<evidence type="ECO:0000256" key="2">
    <source>
        <dbReference type="ARBA" id="ARBA00023002"/>
    </source>
</evidence>
<accession>A0ABT4V5V5</accession>
<comment type="caution">
    <text evidence="8">The sequence shown here is derived from an EMBL/GenBank/DDBJ whole genome shotgun (WGS) entry which is preliminary data.</text>
</comment>
<feature type="active site" evidence="5">
    <location>
        <position position="258"/>
    </location>
</feature>
<dbReference type="Proteomes" id="UP001210380">
    <property type="component" value="Unassembled WGS sequence"/>
</dbReference>
<comment type="catalytic activity">
    <reaction evidence="4">
        <text>an aldehyde + NAD(+) + H2O = a carboxylate + NADH + 2 H(+)</text>
        <dbReference type="Rhea" id="RHEA:16185"/>
        <dbReference type="ChEBI" id="CHEBI:15377"/>
        <dbReference type="ChEBI" id="CHEBI:15378"/>
        <dbReference type="ChEBI" id="CHEBI:17478"/>
        <dbReference type="ChEBI" id="CHEBI:29067"/>
        <dbReference type="ChEBI" id="CHEBI:57540"/>
        <dbReference type="ChEBI" id="CHEBI:57945"/>
        <dbReference type="EC" id="1.2.1.3"/>
    </reaction>
</comment>
<dbReference type="RefSeq" id="WP_270951736.1">
    <property type="nucleotide sequence ID" value="NZ_JAQGLA010000053.1"/>
</dbReference>
<dbReference type="PANTHER" id="PTHR42804:SF1">
    <property type="entry name" value="ALDEHYDE DEHYDROGENASE-RELATED"/>
    <property type="match status" value="1"/>
</dbReference>
<evidence type="ECO:0000256" key="3">
    <source>
        <dbReference type="ARBA" id="ARBA00024226"/>
    </source>
</evidence>
<feature type="domain" description="Aldehyde dehydrogenase" evidence="7">
    <location>
        <begin position="26"/>
        <end position="484"/>
    </location>
</feature>
<sequence length="487" mass="50659">MTAASHAVADLSEVRDRDHLYIDGAWVEPNGTGRTDVESPSTEKVVASVVNGDDVDTDRAVQAAHRAFREWSETPRDERIAAVERLAAALDSRRNALGGLIASEVGMPLEQATTAQATMPVGVLEATARAAKSYEWEESVGNSLVVRQPAGVVAAITPWNFPLHQIAAKVGPALVAGCTVVLKPSAVAPLNGFAFAECVAESGIPPGVFNLVPGRGSVVGEAMVSHPLVSVVSLTGSVESGARVGQVAAQGIKRVCLELGGKSANVLLDDADLDTAIPSAVSQAFVNSGQACNALSRLLVPRRLLAGVEERLVAEVGRIVVGDPFEPGVTMGPVVNAAQRESVREHIGGALRSGARLIAGGAEAPPGLATGYYLSPTVFSDVTSEMPIAQEEVFGPVLVVQPYDDEDGAVTIANSTPFGLSGGVWSADRARALSVAHRLRTGQVKINGVRTRDHFDAPFGGYGLSGLGRELGRFGIDEFTEVTSILG</sequence>
<evidence type="ECO:0000256" key="1">
    <source>
        <dbReference type="ARBA" id="ARBA00009986"/>
    </source>
</evidence>
<dbReference type="InterPro" id="IPR016162">
    <property type="entry name" value="Ald_DH_N"/>
</dbReference>
<evidence type="ECO:0000313" key="9">
    <source>
        <dbReference type="Proteomes" id="UP001210380"/>
    </source>
</evidence>
<gene>
    <name evidence="8" type="ORF">OU415_25515</name>
</gene>
<protein>
    <recommendedName>
        <fullName evidence="3">aldehyde dehydrogenase (NAD(+))</fullName>
        <ecNumber evidence="3">1.2.1.3</ecNumber>
    </recommendedName>
</protein>
<dbReference type="Gene3D" id="3.40.309.10">
    <property type="entry name" value="Aldehyde Dehydrogenase, Chain A, domain 2"/>
    <property type="match status" value="1"/>
</dbReference>
<organism evidence="8 9">
    <name type="scientific">Saccharopolyspora oryzae</name>
    <dbReference type="NCBI Taxonomy" id="2997343"/>
    <lineage>
        <taxon>Bacteria</taxon>
        <taxon>Bacillati</taxon>
        <taxon>Actinomycetota</taxon>
        <taxon>Actinomycetes</taxon>
        <taxon>Pseudonocardiales</taxon>
        <taxon>Pseudonocardiaceae</taxon>
        <taxon>Saccharopolyspora</taxon>
    </lineage>
</organism>
<dbReference type="InterPro" id="IPR015590">
    <property type="entry name" value="Aldehyde_DH_dom"/>
</dbReference>
<evidence type="ECO:0000256" key="6">
    <source>
        <dbReference type="RuleBase" id="RU003345"/>
    </source>
</evidence>
<dbReference type="EMBL" id="JAQGLA010000053">
    <property type="protein sequence ID" value="MDA3628816.1"/>
    <property type="molecule type" value="Genomic_DNA"/>
</dbReference>
<comment type="similarity">
    <text evidence="1 6">Belongs to the aldehyde dehydrogenase family.</text>
</comment>
<evidence type="ECO:0000256" key="4">
    <source>
        <dbReference type="ARBA" id="ARBA00049194"/>
    </source>
</evidence>
<evidence type="ECO:0000313" key="8">
    <source>
        <dbReference type="EMBL" id="MDA3628816.1"/>
    </source>
</evidence>
<dbReference type="Pfam" id="PF00171">
    <property type="entry name" value="Aldedh"/>
    <property type="match status" value="1"/>
</dbReference>
<dbReference type="InterPro" id="IPR016163">
    <property type="entry name" value="Ald_DH_C"/>
</dbReference>
<dbReference type="PANTHER" id="PTHR42804">
    <property type="entry name" value="ALDEHYDE DEHYDROGENASE"/>
    <property type="match status" value="1"/>
</dbReference>
<name>A0ABT4V5V5_9PSEU</name>